<dbReference type="PROSITE" id="PS01000">
    <property type="entry name" value="SDH_CYT_1"/>
    <property type="match status" value="1"/>
</dbReference>
<evidence type="ECO:0000256" key="1">
    <source>
        <dbReference type="ARBA" id="ARBA00004141"/>
    </source>
</evidence>
<evidence type="ECO:0000313" key="9">
    <source>
        <dbReference type="WBParaSite" id="Minc3s00602g14954"/>
    </source>
</evidence>
<sequence length="136" mass="15428">MTVVSTIPSILKLRILLPSKCGRSLRLTHTTKTPVQQFGFEYLKQQTALGRPISPHLNIYKPQLTWIISGGHRISGCIMSGSWCFKLFLEAFKFILSSVDWCHGIFLGRLLQHLNLSLLGQLFSTHSMGFVLWDLI</sequence>
<organism evidence="8 9">
    <name type="scientific">Meloidogyne incognita</name>
    <name type="common">Southern root-knot nematode worm</name>
    <name type="synonym">Oxyuris incognita</name>
    <dbReference type="NCBI Taxonomy" id="6306"/>
    <lineage>
        <taxon>Eukaryota</taxon>
        <taxon>Metazoa</taxon>
        <taxon>Ecdysozoa</taxon>
        <taxon>Nematoda</taxon>
        <taxon>Chromadorea</taxon>
        <taxon>Rhabditida</taxon>
        <taxon>Tylenchina</taxon>
        <taxon>Tylenchomorpha</taxon>
        <taxon>Tylenchoidea</taxon>
        <taxon>Meloidogynidae</taxon>
        <taxon>Meloidogyninae</taxon>
        <taxon>Meloidogyne</taxon>
        <taxon>Meloidogyne incognita group</taxon>
    </lineage>
</organism>
<evidence type="ECO:0000313" key="8">
    <source>
        <dbReference type="Proteomes" id="UP000887563"/>
    </source>
</evidence>
<keyword evidence="7" id="KW-0472">Membrane</keyword>
<name>A0A914LQK0_MELIC</name>
<dbReference type="Gene3D" id="1.20.1300.10">
    <property type="entry name" value="Fumarate reductase/succinate dehydrogenase, transmembrane subunit"/>
    <property type="match status" value="1"/>
</dbReference>
<comment type="subcellular location">
    <subcellularLocation>
        <location evidence="1">Membrane</location>
        <topology evidence="1">Multi-pass membrane protein</topology>
    </subcellularLocation>
</comment>
<evidence type="ECO:0000256" key="7">
    <source>
        <dbReference type="ARBA" id="ARBA00023136"/>
    </source>
</evidence>
<dbReference type="GO" id="GO:0016020">
    <property type="term" value="C:membrane"/>
    <property type="evidence" value="ECO:0007669"/>
    <property type="project" value="UniProtKB-SubCell"/>
</dbReference>
<evidence type="ECO:0000256" key="6">
    <source>
        <dbReference type="ARBA" id="ARBA00023004"/>
    </source>
</evidence>
<keyword evidence="2" id="KW-0349">Heme</keyword>
<dbReference type="Proteomes" id="UP000887563">
    <property type="component" value="Unplaced"/>
</dbReference>
<evidence type="ECO:0000256" key="4">
    <source>
        <dbReference type="ARBA" id="ARBA00022723"/>
    </source>
</evidence>
<evidence type="ECO:0000256" key="3">
    <source>
        <dbReference type="ARBA" id="ARBA00022692"/>
    </source>
</evidence>
<evidence type="ECO:0000256" key="2">
    <source>
        <dbReference type="ARBA" id="ARBA00022617"/>
    </source>
</evidence>
<evidence type="ECO:0000256" key="5">
    <source>
        <dbReference type="ARBA" id="ARBA00022989"/>
    </source>
</evidence>
<dbReference type="GO" id="GO:0006099">
    <property type="term" value="P:tricarboxylic acid cycle"/>
    <property type="evidence" value="ECO:0007669"/>
    <property type="project" value="InterPro"/>
</dbReference>
<dbReference type="PANTHER" id="PTHR10978">
    <property type="entry name" value="SUCCINATE DEHYDROGENASE CYTOCHROME B560 SUBUNIT"/>
    <property type="match status" value="1"/>
</dbReference>
<protein>
    <submittedName>
        <fullName evidence="9">Uncharacterized protein</fullName>
    </submittedName>
</protein>
<keyword evidence="4" id="KW-0479">Metal-binding</keyword>
<dbReference type="SUPFAM" id="SSF81343">
    <property type="entry name" value="Fumarate reductase respiratory complex transmembrane subunits"/>
    <property type="match status" value="1"/>
</dbReference>
<dbReference type="GO" id="GO:0006121">
    <property type="term" value="P:mitochondrial electron transport, succinate to ubiquinone"/>
    <property type="evidence" value="ECO:0007669"/>
    <property type="project" value="TreeGrafter"/>
</dbReference>
<dbReference type="InterPro" id="IPR000701">
    <property type="entry name" value="SuccDH_FuR_B_TM-su"/>
</dbReference>
<dbReference type="AlphaFoldDB" id="A0A914LQK0"/>
<reference evidence="9" key="1">
    <citation type="submission" date="2022-11" db="UniProtKB">
        <authorList>
            <consortium name="WormBaseParasite"/>
        </authorList>
    </citation>
    <scope>IDENTIFICATION</scope>
</reference>
<dbReference type="PANTHER" id="PTHR10978:SF5">
    <property type="entry name" value="SUCCINATE DEHYDROGENASE CYTOCHROME B560 SUBUNIT, MITOCHONDRIAL"/>
    <property type="match status" value="1"/>
</dbReference>
<keyword evidence="6" id="KW-0408">Iron</keyword>
<dbReference type="GO" id="GO:0005739">
    <property type="term" value="C:mitochondrion"/>
    <property type="evidence" value="ECO:0007669"/>
    <property type="project" value="GOC"/>
</dbReference>
<accession>A0A914LQK0</accession>
<dbReference type="GO" id="GO:0009055">
    <property type="term" value="F:electron transfer activity"/>
    <property type="evidence" value="ECO:0007669"/>
    <property type="project" value="InterPro"/>
</dbReference>
<keyword evidence="5" id="KW-1133">Transmembrane helix</keyword>
<keyword evidence="8" id="KW-1185">Reference proteome</keyword>
<dbReference type="GO" id="GO:0046872">
    <property type="term" value="F:metal ion binding"/>
    <property type="evidence" value="ECO:0007669"/>
    <property type="project" value="UniProtKB-KW"/>
</dbReference>
<dbReference type="WBParaSite" id="Minc3s00602g14954">
    <property type="protein sequence ID" value="Minc3s00602g14954"/>
    <property type="gene ID" value="Minc3s00602g14954"/>
</dbReference>
<proteinExistence type="predicted"/>
<dbReference type="InterPro" id="IPR034804">
    <property type="entry name" value="SQR/QFR_C/D"/>
</dbReference>
<dbReference type="Pfam" id="PF01127">
    <property type="entry name" value="Sdh_cyt"/>
    <property type="match status" value="1"/>
</dbReference>
<dbReference type="InterPro" id="IPR018495">
    <property type="entry name" value="Succ_DH_cyt_bsu_CS"/>
</dbReference>
<dbReference type="InterPro" id="IPR014314">
    <property type="entry name" value="Succ_DH_cytb556"/>
</dbReference>
<keyword evidence="3" id="KW-0812">Transmembrane</keyword>